<dbReference type="Ensembl" id="ENSDCDT00010003421.1">
    <property type="protein sequence ID" value="ENSDCDP00010003297.1"/>
    <property type="gene ID" value="ENSDCDG00010001518.1"/>
</dbReference>
<dbReference type="InterPro" id="IPR028889">
    <property type="entry name" value="USP"/>
</dbReference>
<reference evidence="3" key="2">
    <citation type="submission" date="2025-08" db="UniProtKB">
        <authorList>
            <consortium name="Ensembl"/>
        </authorList>
    </citation>
    <scope>IDENTIFICATION</scope>
</reference>
<dbReference type="InterPro" id="IPR001394">
    <property type="entry name" value="Peptidase_C19_UCH"/>
</dbReference>
<dbReference type="GeneTree" id="ENSGT00940000174852"/>
<feature type="compositionally biased region" description="Polar residues" evidence="1">
    <location>
        <begin position="338"/>
        <end position="348"/>
    </location>
</feature>
<feature type="domain" description="USP" evidence="2">
    <location>
        <begin position="20"/>
        <end position="290"/>
    </location>
</feature>
<dbReference type="SUPFAM" id="SSF54001">
    <property type="entry name" value="Cysteine proteinases"/>
    <property type="match status" value="1"/>
</dbReference>
<protein>
    <recommendedName>
        <fullName evidence="2">USP domain-containing protein</fullName>
    </recommendedName>
</protein>
<dbReference type="Proteomes" id="UP000694580">
    <property type="component" value="Chromosome 1"/>
</dbReference>
<name>A0AAY4A2N0_9TELE</name>
<proteinExistence type="predicted"/>
<sequence>MDEELNQKMQHLKVSEARYTGLRNQGLTCCLNSVLQALYMTAEFRDAVKKEESSTDLMFQLKELFQNLSKNKKSISTIGITQSLLTVNQQQDAVECFLKIINEVDSDALMVFQGTMTKTFQCLKQDHAEFHEETFVFIPLPIDAEKMDNYNVTNGFKAYFKPTLLKKEDWLYCDHCKDKSYNQTVYKMQKNPTVLILHLKRFIYDSTQMAYMKNSCQIDIPSSLKTETYEYNLYCVINHKGGCRNGHYTALIKPPDKDDWYCFNDEHVEKVPGKKLKSSQTAYILMYHKGKELAGSASLQAPMASQIGSHKEKTVKNKTFRTQPSRKQKGNPSVYKGSRSNYGSTSPTLVQMKATTGPLQKPQQVNLQKENKFEEQAGSASMQCTRPSQDMTTKNELLSPSDVQVKSELRSKQKGKLSQCMNAMAFCGCVAGDFDVNQAKRHRRKRSHFSTDTDFNINVEENPEIDPGTSQLKKKCLELDKNPVAVQKKKKKRCGHILKSCSK</sequence>
<feature type="region of interest" description="Disordered" evidence="1">
    <location>
        <begin position="371"/>
        <end position="407"/>
    </location>
</feature>
<dbReference type="InterPro" id="IPR038765">
    <property type="entry name" value="Papain-like_cys_pep_sf"/>
</dbReference>
<accession>A0AAY4A2N0</accession>
<dbReference type="Gene3D" id="3.90.70.10">
    <property type="entry name" value="Cysteine proteinases"/>
    <property type="match status" value="1"/>
</dbReference>
<dbReference type="CDD" id="cd02257">
    <property type="entry name" value="Peptidase_C19"/>
    <property type="match status" value="1"/>
</dbReference>
<evidence type="ECO:0000313" key="3">
    <source>
        <dbReference type="Ensembl" id="ENSDCDP00010003297.1"/>
    </source>
</evidence>
<evidence type="ECO:0000259" key="2">
    <source>
        <dbReference type="PROSITE" id="PS50235"/>
    </source>
</evidence>
<dbReference type="PROSITE" id="PS50235">
    <property type="entry name" value="USP_3"/>
    <property type="match status" value="1"/>
</dbReference>
<evidence type="ECO:0000313" key="4">
    <source>
        <dbReference type="Proteomes" id="UP000694580"/>
    </source>
</evidence>
<feature type="compositionally biased region" description="Polar residues" evidence="1">
    <location>
        <begin position="378"/>
        <end position="404"/>
    </location>
</feature>
<feature type="compositionally biased region" description="Basic residues" evidence="1">
    <location>
        <begin position="316"/>
        <end position="329"/>
    </location>
</feature>
<dbReference type="InterPro" id="IPR050164">
    <property type="entry name" value="Peptidase_C19"/>
</dbReference>
<dbReference type="GeneID" id="114799204"/>
<dbReference type="GO" id="GO:0005829">
    <property type="term" value="C:cytosol"/>
    <property type="evidence" value="ECO:0007669"/>
    <property type="project" value="TreeGrafter"/>
</dbReference>
<dbReference type="PROSITE" id="PS00973">
    <property type="entry name" value="USP_2"/>
    <property type="match status" value="1"/>
</dbReference>
<organism evidence="3 4">
    <name type="scientific">Denticeps clupeoides</name>
    <name type="common">denticle herring</name>
    <dbReference type="NCBI Taxonomy" id="299321"/>
    <lineage>
        <taxon>Eukaryota</taxon>
        <taxon>Metazoa</taxon>
        <taxon>Chordata</taxon>
        <taxon>Craniata</taxon>
        <taxon>Vertebrata</taxon>
        <taxon>Euteleostomi</taxon>
        <taxon>Actinopterygii</taxon>
        <taxon>Neopterygii</taxon>
        <taxon>Teleostei</taxon>
        <taxon>Clupei</taxon>
        <taxon>Clupeiformes</taxon>
        <taxon>Denticipitoidei</taxon>
        <taxon>Denticipitidae</taxon>
        <taxon>Denticeps</taxon>
    </lineage>
</organism>
<feature type="region of interest" description="Disordered" evidence="1">
    <location>
        <begin position="304"/>
        <end position="348"/>
    </location>
</feature>
<dbReference type="PANTHER" id="PTHR24006">
    <property type="entry name" value="UBIQUITIN CARBOXYL-TERMINAL HYDROLASE"/>
    <property type="match status" value="1"/>
</dbReference>
<dbReference type="AlphaFoldDB" id="A0AAY4A2N0"/>
<dbReference type="RefSeq" id="XP_028851454.1">
    <property type="nucleotide sequence ID" value="XM_028995621.1"/>
</dbReference>
<dbReference type="InterPro" id="IPR018200">
    <property type="entry name" value="USP_CS"/>
</dbReference>
<keyword evidence="4" id="KW-1185">Reference proteome</keyword>
<reference evidence="3" key="3">
    <citation type="submission" date="2025-09" db="UniProtKB">
        <authorList>
            <consortium name="Ensembl"/>
        </authorList>
    </citation>
    <scope>IDENTIFICATION</scope>
</reference>
<dbReference type="Pfam" id="PF00443">
    <property type="entry name" value="UCH"/>
    <property type="match status" value="1"/>
</dbReference>
<dbReference type="PANTHER" id="PTHR24006:SF899">
    <property type="entry name" value="UBIQUITIN CARBOXYL-TERMINAL HYDROLASE"/>
    <property type="match status" value="1"/>
</dbReference>
<dbReference type="GO" id="GO:0004843">
    <property type="term" value="F:cysteine-type deubiquitinase activity"/>
    <property type="evidence" value="ECO:0007669"/>
    <property type="project" value="InterPro"/>
</dbReference>
<evidence type="ECO:0000256" key="1">
    <source>
        <dbReference type="SAM" id="MobiDB-lite"/>
    </source>
</evidence>
<reference evidence="3 4" key="1">
    <citation type="submission" date="2020-06" db="EMBL/GenBank/DDBJ databases">
        <authorList>
            <consortium name="Wellcome Sanger Institute Data Sharing"/>
        </authorList>
    </citation>
    <scope>NUCLEOTIDE SEQUENCE [LARGE SCALE GENOMIC DNA]</scope>
</reference>
<gene>
    <name evidence="3" type="primary">LOC114799204</name>
</gene>
<dbReference type="GO" id="GO:0016579">
    <property type="term" value="P:protein deubiquitination"/>
    <property type="evidence" value="ECO:0007669"/>
    <property type="project" value="InterPro"/>
</dbReference>
<dbReference type="GO" id="GO:0005634">
    <property type="term" value="C:nucleus"/>
    <property type="evidence" value="ECO:0007669"/>
    <property type="project" value="TreeGrafter"/>
</dbReference>